<dbReference type="PROSITE" id="PS50088">
    <property type="entry name" value="ANK_REPEAT"/>
    <property type="match status" value="2"/>
</dbReference>
<dbReference type="PANTHER" id="PTHR24201">
    <property type="entry name" value="ANK_REP_REGION DOMAIN-CONTAINING PROTEIN"/>
    <property type="match status" value="1"/>
</dbReference>
<dbReference type="PROSITE" id="PS50297">
    <property type="entry name" value="ANK_REP_REGION"/>
    <property type="match status" value="2"/>
</dbReference>
<evidence type="ECO:0000256" key="3">
    <source>
        <dbReference type="PROSITE-ProRule" id="PRU00023"/>
    </source>
</evidence>
<feature type="non-terminal residue" evidence="4">
    <location>
        <position position="75"/>
    </location>
</feature>
<feature type="repeat" description="ANK" evidence="3">
    <location>
        <begin position="34"/>
        <end position="66"/>
    </location>
</feature>
<dbReference type="Gramene" id="EFJ07940">
    <property type="protein sequence ID" value="EFJ07940"/>
    <property type="gene ID" value="SELMODRAFT_38553"/>
</dbReference>
<name>D8T5P1_SELML</name>
<accession>D8T5P1</accession>
<dbReference type="Gene3D" id="1.25.40.20">
    <property type="entry name" value="Ankyrin repeat-containing domain"/>
    <property type="match status" value="1"/>
</dbReference>
<dbReference type="PANTHER" id="PTHR24201:SF15">
    <property type="entry name" value="ANKYRIN REPEAT DOMAIN-CONTAINING PROTEIN 66"/>
    <property type="match status" value="1"/>
</dbReference>
<dbReference type="HOGENOM" id="CLU_000134_45_5_1"/>
<proteinExistence type="predicted"/>
<reference evidence="4 5" key="1">
    <citation type="journal article" date="2011" name="Science">
        <title>The Selaginella genome identifies genetic changes associated with the evolution of vascular plants.</title>
        <authorList>
            <person name="Banks J.A."/>
            <person name="Nishiyama T."/>
            <person name="Hasebe M."/>
            <person name="Bowman J.L."/>
            <person name="Gribskov M."/>
            <person name="dePamphilis C."/>
            <person name="Albert V.A."/>
            <person name="Aono N."/>
            <person name="Aoyama T."/>
            <person name="Ambrose B.A."/>
            <person name="Ashton N.W."/>
            <person name="Axtell M.J."/>
            <person name="Barker E."/>
            <person name="Barker M.S."/>
            <person name="Bennetzen J.L."/>
            <person name="Bonawitz N.D."/>
            <person name="Chapple C."/>
            <person name="Cheng C."/>
            <person name="Correa L.G."/>
            <person name="Dacre M."/>
            <person name="DeBarry J."/>
            <person name="Dreyer I."/>
            <person name="Elias M."/>
            <person name="Engstrom E.M."/>
            <person name="Estelle M."/>
            <person name="Feng L."/>
            <person name="Finet C."/>
            <person name="Floyd S.K."/>
            <person name="Frommer W.B."/>
            <person name="Fujita T."/>
            <person name="Gramzow L."/>
            <person name="Gutensohn M."/>
            <person name="Harholt J."/>
            <person name="Hattori M."/>
            <person name="Heyl A."/>
            <person name="Hirai T."/>
            <person name="Hiwatashi Y."/>
            <person name="Ishikawa M."/>
            <person name="Iwata M."/>
            <person name="Karol K.G."/>
            <person name="Koehler B."/>
            <person name="Kolukisaoglu U."/>
            <person name="Kubo M."/>
            <person name="Kurata T."/>
            <person name="Lalonde S."/>
            <person name="Li K."/>
            <person name="Li Y."/>
            <person name="Litt A."/>
            <person name="Lyons E."/>
            <person name="Manning G."/>
            <person name="Maruyama T."/>
            <person name="Michael T.P."/>
            <person name="Mikami K."/>
            <person name="Miyazaki S."/>
            <person name="Morinaga S."/>
            <person name="Murata T."/>
            <person name="Mueller-Roeber B."/>
            <person name="Nelson D.R."/>
            <person name="Obara M."/>
            <person name="Oguri Y."/>
            <person name="Olmstead R.G."/>
            <person name="Onodera N."/>
            <person name="Petersen B.L."/>
            <person name="Pils B."/>
            <person name="Prigge M."/>
            <person name="Rensing S.A."/>
            <person name="Riano-Pachon D.M."/>
            <person name="Roberts A.W."/>
            <person name="Sato Y."/>
            <person name="Scheller H.V."/>
            <person name="Schulz B."/>
            <person name="Schulz C."/>
            <person name="Shakirov E.V."/>
            <person name="Shibagaki N."/>
            <person name="Shinohara N."/>
            <person name="Shippen D.E."/>
            <person name="Soerensen I."/>
            <person name="Sotooka R."/>
            <person name="Sugimoto N."/>
            <person name="Sugita M."/>
            <person name="Sumikawa N."/>
            <person name="Tanurdzic M."/>
            <person name="Theissen G."/>
            <person name="Ulvskov P."/>
            <person name="Wakazuki S."/>
            <person name="Weng J.K."/>
            <person name="Willats W.W."/>
            <person name="Wipf D."/>
            <person name="Wolf P.G."/>
            <person name="Yang L."/>
            <person name="Zimmer A.D."/>
            <person name="Zhu Q."/>
            <person name="Mitros T."/>
            <person name="Hellsten U."/>
            <person name="Loque D."/>
            <person name="Otillar R."/>
            <person name="Salamov A."/>
            <person name="Schmutz J."/>
            <person name="Shapiro H."/>
            <person name="Lindquist E."/>
            <person name="Lucas S."/>
            <person name="Rokhsar D."/>
            <person name="Grigoriev I.V."/>
        </authorList>
    </citation>
    <scope>NUCLEOTIDE SEQUENCE [LARGE SCALE GENOMIC DNA]</scope>
</reference>
<dbReference type="SUPFAM" id="SSF48403">
    <property type="entry name" value="Ankyrin repeat"/>
    <property type="match status" value="1"/>
</dbReference>
<dbReference type="AlphaFoldDB" id="D8T5P1"/>
<dbReference type="eggNOG" id="KOG0498">
    <property type="taxonomic scope" value="Eukaryota"/>
</dbReference>
<dbReference type="InterPro" id="IPR036770">
    <property type="entry name" value="Ankyrin_rpt-contain_sf"/>
</dbReference>
<feature type="repeat" description="ANK" evidence="3">
    <location>
        <begin position="1"/>
        <end position="33"/>
    </location>
</feature>
<dbReference type="InParanoid" id="D8T5P1"/>
<keyword evidence="5" id="KW-1185">Reference proteome</keyword>
<dbReference type="KEGG" id="smo:SELMODRAFT_38553"/>
<dbReference type="InterPro" id="IPR050776">
    <property type="entry name" value="Ank_Repeat/CDKN_Inhibitor"/>
</dbReference>
<evidence type="ECO:0000313" key="5">
    <source>
        <dbReference type="Proteomes" id="UP000001514"/>
    </source>
</evidence>
<gene>
    <name evidence="4" type="ORF">SELMODRAFT_38553</name>
</gene>
<protein>
    <submittedName>
        <fullName evidence="4">Uncharacterized protein</fullName>
    </submittedName>
</protein>
<dbReference type="InterPro" id="IPR002110">
    <property type="entry name" value="Ankyrin_rpt"/>
</dbReference>
<evidence type="ECO:0000313" key="4">
    <source>
        <dbReference type="EMBL" id="EFJ07940.1"/>
    </source>
</evidence>
<dbReference type="Pfam" id="PF12796">
    <property type="entry name" value="Ank_2"/>
    <property type="match status" value="1"/>
</dbReference>
<keyword evidence="2 3" id="KW-0040">ANK repeat</keyword>
<evidence type="ECO:0000256" key="2">
    <source>
        <dbReference type="ARBA" id="ARBA00023043"/>
    </source>
</evidence>
<dbReference type="SMART" id="SM00248">
    <property type="entry name" value="ANK"/>
    <property type="match status" value="2"/>
</dbReference>
<dbReference type="EMBL" id="GL377678">
    <property type="protein sequence ID" value="EFJ07940.1"/>
    <property type="molecule type" value="Genomic_DNA"/>
</dbReference>
<keyword evidence="1" id="KW-0677">Repeat</keyword>
<evidence type="ECO:0000256" key="1">
    <source>
        <dbReference type="ARBA" id="ARBA00022737"/>
    </source>
</evidence>
<feature type="non-terminal residue" evidence="4">
    <location>
        <position position="1"/>
    </location>
</feature>
<dbReference type="Proteomes" id="UP000001514">
    <property type="component" value="Unassembled WGS sequence"/>
</dbReference>
<sequence>EERTALHIATAGGAQRCLKQLLERGANPNAVTATGQTALHIAAGQADVAASRLLIQHGAWRNVRDLNGHIPFDAA</sequence>
<organism evidence="5">
    <name type="scientific">Selaginella moellendorffii</name>
    <name type="common">Spikemoss</name>
    <dbReference type="NCBI Taxonomy" id="88036"/>
    <lineage>
        <taxon>Eukaryota</taxon>
        <taxon>Viridiplantae</taxon>
        <taxon>Streptophyta</taxon>
        <taxon>Embryophyta</taxon>
        <taxon>Tracheophyta</taxon>
        <taxon>Lycopodiopsida</taxon>
        <taxon>Selaginellales</taxon>
        <taxon>Selaginellaceae</taxon>
        <taxon>Selaginella</taxon>
    </lineage>
</organism>